<dbReference type="Gene3D" id="1.25.10.10">
    <property type="entry name" value="Leucine-rich Repeat Variant"/>
    <property type="match status" value="1"/>
</dbReference>
<keyword evidence="2" id="KW-1185">Reference proteome</keyword>
<accession>A0A517NNN6</accession>
<dbReference type="InterPro" id="IPR011989">
    <property type="entry name" value="ARM-like"/>
</dbReference>
<name>A0A517NNN6_9BACT</name>
<dbReference type="SUPFAM" id="SSF48239">
    <property type="entry name" value="Terpenoid cyclases/Protein prenyltransferases"/>
    <property type="match status" value="1"/>
</dbReference>
<dbReference type="Proteomes" id="UP000319817">
    <property type="component" value="Chromosome"/>
</dbReference>
<evidence type="ECO:0008006" key="3">
    <source>
        <dbReference type="Google" id="ProtNLM"/>
    </source>
</evidence>
<evidence type="ECO:0000313" key="2">
    <source>
        <dbReference type="Proteomes" id="UP000319817"/>
    </source>
</evidence>
<gene>
    <name evidence="1" type="ORF">K239x_06660</name>
</gene>
<dbReference type="EMBL" id="CP036526">
    <property type="protein sequence ID" value="QDT08724.1"/>
    <property type="molecule type" value="Genomic_DNA"/>
</dbReference>
<reference evidence="1 2" key="1">
    <citation type="submission" date="2019-02" db="EMBL/GenBank/DDBJ databases">
        <title>Deep-cultivation of Planctomycetes and their phenomic and genomic characterization uncovers novel biology.</title>
        <authorList>
            <person name="Wiegand S."/>
            <person name="Jogler M."/>
            <person name="Boedeker C."/>
            <person name="Pinto D."/>
            <person name="Vollmers J."/>
            <person name="Rivas-Marin E."/>
            <person name="Kohn T."/>
            <person name="Peeters S.H."/>
            <person name="Heuer A."/>
            <person name="Rast P."/>
            <person name="Oberbeckmann S."/>
            <person name="Bunk B."/>
            <person name="Jeske O."/>
            <person name="Meyerdierks A."/>
            <person name="Storesund J.E."/>
            <person name="Kallscheuer N."/>
            <person name="Luecker S."/>
            <person name="Lage O.M."/>
            <person name="Pohl T."/>
            <person name="Merkel B.J."/>
            <person name="Hornburger P."/>
            <person name="Mueller R.-W."/>
            <person name="Bruemmer F."/>
            <person name="Labrenz M."/>
            <person name="Spormann A.M."/>
            <person name="Op den Camp H."/>
            <person name="Overmann J."/>
            <person name="Amann R."/>
            <person name="Jetten M.S.M."/>
            <person name="Mascher T."/>
            <person name="Medema M.H."/>
            <person name="Devos D.P."/>
            <person name="Kaster A.-K."/>
            <person name="Ovreas L."/>
            <person name="Rohde M."/>
            <person name="Galperin M.Y."/>
            <person name="Jogler C."/>
        </authorList>
    </citation>
    <scope>NUCLEOTIDE SEQUENCE [LARGE SCALE GENOMIC DNA]</scope>
    <source>
        <strain evidence="1 2">K23_9</strain>
    </source>
</reference>
<dbReference type="CDD" id="cd00688">
    <property type="entry name" value="ISOPREN_C2_like"/>
    <property type="match status" value="1"/>
</dbReference>
<proteinExistence type="predicted"/>
<dbReference type="Gene3D" id="1.50.10.20">
    <property type="match status" value="1"/>
</dbReference>
<dbReference type="SUPFAM" id="SSF48371">
    <property type="entry name" value="ARM repeat"/>
    <property type="match status" value="1"/>
</dbReference>
<protein>
    <recommendedName>
        <fullName evidence="3">Prenyltransferase and squalene oxidase repeat protein</fullName>
    </recommendedName>
</protein>
<organism evidence="1 2">
    <name type="scientific">Stieleria marina</name>
    <dbReference type="NCBI Taxonomy" id="1930275"/>
    <lineage>
        <taxon>Bacteria</taxon>
        <taxon>Pseudomonadati</taxon>
        <taxon>Planctomycetota</taxon>
        <taxon>Planctomycetia</taxon>
        <taxon>Pirellulales</taxon>
        <taxon>Pirellulaceae</taxon>
        <taxon>Stieleria</taxon>
    </lineage>
</organism>
<sequence length="571" mass="64032">MIRGRYQPSPHQRECETTSYRHQAKRSFKFVLIAILGSVLAIPSRSHGYTPDDPVVRKMVSGGIKFLEEYKTTRDNPDGELVLLAYAHFKVEHDQQAPIVAKGLSAAKKIVQKAAAGNFHSHQANYEVAISVLLFATVNPQAYKAELESLQRHLMHVQSPNGAFTYHNEKLGDISQTQYALLAIWTLDRAGIPMDYAKVISALQWLLRVQDPGGGWPYHATDPGPGRPLQRQKAPYMSMALAGGSSILIAGDALRLWGDTSSDDDPGIVGLPKAIKVFKEDANKDRRRRVKISKEPIFRSVQMLEAWRAKNPYKRGAMLDWYYYQLYTKERYESFIEIANGRPKDKSPSWYNQGVDELKKYQDAGGGWKDRSKSAGHISTCFAILFLIRSTQKAIFSMGEGGAIGGQGFSDDVSGAKLVGGKAQTKKPAQAVSDMLDLLDGEDGELDVRAMAEAMELPSESEKPKDRASQLDRLERMVRGSRQWQARRVAAIVLGKSDEMRSVPALIYALSDPDKSVRRYARDGLRMISRKFEGYGMSDDPDYAELSKVQSSWRDWYRSMDPSYVFLDDDL</sequence>
<dbReference type="InterPro" id="IPR008930">
    <property type="entry name" value="Terpenoid_cyclase/PrenylTrfase"/>
</dbReference>
<dbReference type="InterPro" id="IPR016024">
    <property type="entry name" value="ARM-type_fold"/>
</dbReference>
<evidence type="ECO:0000313" key="1">
    <source>
        <dbReference type="EMBL" id="QDT08724.1"/>
    </source>
</evidence>
<dbReference type="AlphaFoldDB" id="A0A517NNN6"/>